<dbReference type="SUPFAM" id="SSF51735">
    <property type="entry name" value="NAD(P)-binding Rossmann-fold domains"/>
    <property type="match status" value="1"/>
</dbReference>
<dbReference type="PRINTS" id="PR00081">
    <property type="entry name" value="GDHRDH"/>
</dbReference>
<dbReference type="PANTHER" id="PTHR43975">
    <property type="entry name" value="ZGC:101858"/>
    <property type="match status" value="1"/>
</dbReference>
<dbReference type="CDD" id="cd05233">
    <property type="entry name" value="SDR_c"/>
    <property type="match status" value="1"/>
</dbReference>
<proteinExistence type="inferred from homology"/>
<evidence type="ECO:0000256" key="1">
    <source>
        <dbReference type="ARBA" id="ARBA00006484"/>
    </source>
</evidence>
<dbReference type="AlphaFoldDB" id="A0A5K7YES1"/>
<evidence type="ECO:0000313" key="3">
    <source>
        <dbReference type="EMBL" id="BBO66510.1"/>
    </source>
</evidence>
<dbReference type="OrthoDB" id="5354363at2"/>
<dbReference type="RefSeq" id="WP_155314869.1">
    <property type="nucleotide sequence ID" value="NZ_AP021874.1"/>
</dbReference>
<gene>
    <name evidence="3" type="ORF">DSCA_04400</name>
</gene>
<dbReference type="PRINTS" id="PR00080">
    <property type="entry name" value="SDRFAMILY"/>
</dbReference>
<comment type="similarity">
    <text evidence="1">Belongs to the short-chain dehydrogenases/reductases (SDR) family.</text>
</comment>
<dbReference type="Gene3D" id="3.40.50.720">
    <property type="entry name" value="NAD(P)-binding Rossmann-like Domain"/>
    <property type="match status" value="1"/>
</dbReference>
<name>A0A5K7YES1_9BACT</name>
<evidence type="ECO:0000259" key="2">
    <source>
        <dbReference type="SMART" id="SM00822"/>
    </source>
</evidence>
<dbReference type="FunFam" id="3.40.50.720:FF:000084">
    <property type="entry name" value="Short-chain dehydrogenase reductase"/>
    <property type="match status" value="1"/>
</dbReference>
<accession>A0A5K7YES1</accession>
<sequence length="264" mass="28175">METPAYQGKVVLITGGGGGVGAATATRFLSEGAHVMLTDINVRGLEETRKRLSAREGTTGTIATLVSDVTRVSDCEKSVTRTVQQFGRLDVLVNTAGVWVEGDSHLSTEKEWDRVMDVNLKGTYFMCSRAIPELKKTTGCIVNLSSDAGVLGDKGAAIYCASKGGVNLLTKALAIELAPDQVRVNAVCPSDIMSPMLQYQADTYGGGDPEGYFKDLLARYPQGEKARFIIPEEVASLILYLASDQARPITGATLSIDYGSTARL</sequence>
<dbReference type="KEGG" id="dalk:DSCA_04400"/>
<keyword evidence="4" id="KW-1185">Reference proteome</keyword>
<evidence type="ECO:0000313" key="4">
    <source>
        <dbReference type="Proteomes" id="UP000427906"/>
    </source>
</evidence>
<dbReference type="InterPro" id="IPR036291">
    <property type="entry name" value="NAD(P)-bd_dom_sf"/>
</dbReference>
<dbReference type="Pfam" id="PF13561">
    <property type="entry name" value="adh_short_C2"/>
    <property type="match status" value="1"/>
</dbReference>
<organism evidence="3 4">
    <name type="scientific">Desulfosarcina alkanivorans</name>
    <dbReference type="NCBI Taxonomy" id="571177"/>
    <lineage>
        <taxon>Bacteria</taxon>
        <taxon>Pseudomonadati</taxon>
        <taxon>Thermodesulfobacteriota</taxon>
        <taxon>Desulfobacteria</taxon>
        <taxon>Desulfobacterales</taxon>
        <taxon>Desulfosarcinaceae</taxon>
        <taxon>Desulfosarcina</taxon>
    </lineage>
</organism>
<dbReference type="Proteomes" id="UP000427906">
    <property type="component" value="Chromosome"/>
</dbReference>
<dbReference type="InterPro" id="IPR020904">
    <property type="entry name" value="Sc_DH/Rdtase_CS"/>
</dbReference>
<dbReference type="PANTHER" id="PTHR43975:SF2">
    <property type="entry name" value="EG:BACR7A4.14 PROTEIN-RELATED"/>
    <property type="match status" value="1"/>
</dbReference>
<dbReference type="PROSITE" id="PS00061">
    <property type="entry name" value="ADH_SHORT"/>
    <property type="match status" value="1"/>
</dbReference>
<dbReference type="SMART" id="SM00822">
    <property type="entry name" value="PKS_KR"/>
    <property type="match status" value="1"/>
</dbReference>
<feature type="domain" description="Ketoreductase" evidence="2">
    <location>
        <begin position="9"/>
        <end position="192"/>
    </location>
</feature>
<dbReference type="InterPro" id="IPR002347">
    <property type="entry name" value="SDR_fam"/>
</dbReference>
<dbReference type="InterPro" id="IPR057326">
    <property type="entry name" value="KR_dom"/>
</dbReference>
<protein>
    <submittedName>
        <fullName evidence="3">Short chain dehydrogenase</fullName>
    </submittedName>
</protein>
<dbReference type="EMBL" id="AP021874">
    <property type="protein sequence ID" value="BBO66510.1"/>
    <property type="molecule type" value="Genomic_DNA"/>
</dbReference>
<reference evidence="3 4" key="1">
    <citation type="submission" date="2019-11" db="EMBL/GenBank/DDBJ databases">
        <title>Comparative genomics of hydrocarbon-degrading Desulfosarcina strains.</title>
        <authorList>
            <person name="Watanabe M."/>
            <person name="Kojima H."/>
            <person name="Fukui M."/>
        </authorList>
    </citation>
    <scope>NUCLEOTIDE SEQUENCE [LARGE SCALE GENOMIC DNA]</scope>
    <source>
        <strain evidence="3 4">PL12</strain>
    </source>
</reference>